<reference evidence="11" key="1">
    <citation type="submission" date="2025-05" db="UniProtKB">
        <authorList>
            <consortium name="RefSeq"/>
        </authorList>
    </citation>
    <scope>NUCLEOTIDE SEQUENCE [LARGE SCALE GENOMIC DNA]</scope>
</reference>
<dbReference type="GO" id="GO:0005524">
    <property type="term" value="F:ATP binding"/>
    <property type="evidence" value="ECO:0007669"/>
    <property type="project" value="UniProtKB-UniRule"/>
</dbReference>
<evidence type="ECO:0000256" key="2">
    <source>
        <dbReference type="ARBA" id="ARBA00022454"/>
    </source>
</evidence>
<dbReference type="Pfam" id="PF00069">
    <property type="entry name" value="Pkinase"/>
    <property type="match status" value="1"/>
</dbReference>
<evidence type="ECO:0000256" key="3">
    <source>
        <dbReference type="ARBA" id="ARBA00022741"/>
    </source>
</evidence>
<protein>
    <submittedName>
        <fullName evidence="12">Mitotic checkpoint serine/threonine-protein kinase BUB1</fullName>
    </submittedName>
</protein>
<keyword evidence="3 7" id="KW-0547">Nucleotide-binding</keyword>
<dbReference type="GO" id="GO:0005634">
    <property type="term" value="C:nucleus"/>
    <property type="evidence" value="ECO:0007669"/>
    <property type="project" value="TreeGrafter"/>
</dbReference>
<dbReference type="Pfam" id="PF08311">
    <property type="entry name" value="Mad3_BUB1_I"/>
    <property type="match status" value="1"/>
</dbReference>
<evidence type="ECO:0000256" key="1">
    <source>
        <dbReference type="ARBA" id="ARBA00004629"/>
    </source>
</evidence>
<reference evidence="12" key="2">
    <citation type="submission" date="2025-08" db="UniProtKB">
        <authorList>
            <consortium name="RefSeq"/>
        </authorList>
    </citation>
    <scope>IDENTIFICATION</scope>
</reference>
<keyword evidence="11" id="KW-1185">Reference proteome</keyword>
<gene>
    <name evidence="12" type="primary">BUB1</name>
</gene>
<dbReference type="InterPro" id="IPR015661">
    <property type="entry name" value="Bub1/Mad3"/>
</dbReference>
<keyword evidence="2" id="KW-0158">Chromosome</keyword>
<keyword evidence="4" id="KW-0995">Kinetochore</keyword>
<dbReference type="SMART" id="SM00777">
    <property type="entry name" value="Mad3_BUB1_I"/>
    <property type="match status" value="1"/>
</dbReference>
<evidence type="ECO:0000256" key="8">
    <source>
        <dbReference type="SAM" id="Coils"/>
    </source>
</evidence>
<dbReference type="GO" id="GO:0000776">
    <property type="term" value="C:kinetochore"/>
    <property type="evidence" value="ECO:0007669"/>
    <property type="project" value="UniProtKB-KW"/>
</dbReference>
<dbReference type="GO" id="GO:0004672">
    <property type="term" value="F:protein kinase activity"/>
    <property type="evidence" value="ECO:0007669"/>
    <property type="project" value="InterPro"/>
</dbReference>
<dbReference type="RefSeq" id="XP_020664033.2">
    <property type="nucleotide sequence ID" value="XM_020808374.2"/>
</dbReference>
<dbReference type="PROSITE" id="PS00107">
    <property type="entry name" value="PROTEIN_KINASE_ATP"/>
    <property type="match status" value="1"/>
</dbReference>
<evidence type="ECO:0000259" key="10">
    <source>
        <dbReference type="PROSITE" id="PS51489"/>
    </source>
</evidence>
<evidence type="ECO:0000313" key="11">
    <source>
        <dbReference type="Proteomes" id="UP001652642"/>
    </source>
</evidence>
<feature type="binding site" evidence="7">
    <location>
        <position position="827"/>
    </location>
    <ligand>
        <name>ATP</name>
        <dbReference type="ChEBI" id="CHEBI:30616"/>
    </ligand>
</feature>
<organism evidence="11 12">
    <name type="scientific">Pogona vitticeps</name>
    <name type="common">central bearded dragon</name>
    <dbReference type="NCBI Taxonomy" id="103695"/>
    <lineage>
        <taxon>Eukaryota</taxon>
        <taxon>Metazoa</taxon>
        <taxon>Chordata</taxon>
        <taxon>Craniata</taxon>
        <taxon>Vertebrata</taxon>
        <taxon>Euteleostomi</taxon>
        <taxon>Lepidosauria</taxon>
        <taxon>Squamata</taxon>
        <taxon>Bifurcata</taxon>
        <taxon>Unidentata</taxon>
        <taxon>Episquamata</taxon>
        <taxon>Toxicofera</taxon>
        <taxon>Iguania</taxon>
        <taxon>Acrodonta</taxon>
        <taxon>Agamidae</taxon>
        <taxon>Amphibolurinae</taxon>
        <taxon>Pogona</taxon>
    </lineage>
</organism>
<comment type="subcellular location">
    <subcellularLocation>
        <location evidence="1">Chromosome</location>
        <location evidence="1">Centromere</location>
        <location evidence="1">Kinetochore</location>
    </subcellularLocation>
</comment>
<dbReference type="Proteomes" id="UP001652642">
    <property type="component" value="Chromosome 1"/>
</dbReference>
<dbReference type="SUPFAM" id="SSF56112">
    <property type="entry name" value="Protein kinase-like (PK-like)"/>
    <property type="match status" value="1"/>
</dbReference>
<dbReference type="PANTHER" id="PTHR14030">
    <property type="entry name" value="MITOTIC CHECKPOINT SERINE/THREONINE-PROTEIN KINASE BUB1"/>
    <property type="match status" value="1"/>
</dbReference>
<dbReference type="InterPro" id="IPR013212">
    <property type="entry name" value="Mad3/Bub1_I"/>
</dbReference>
<dbReference type="InterPro" id="IPR000719">
    <property type="entry name" value="Prot_kinase_dom"/>
</dbReference>
<name>A0A6J0UVR4_9SAUR</name>
<dbReference type="InterPro" id="IPR008271">
    <property type="entry name" value="Ser/Thr_kinase_AS"/>
</dbReference>
<dbReference type="SMART" id="SM00220">
    <property type="entry name" value="S_TKc"/>
    <property type="match status" value="1"/>
</dbReference>
<dbReference type="PANTHER" id="PTHR14030:SF26">
    <property type="entry name" value="MITOTIC CHECKPOINT SERINE_THREONINE-PROTEIN KINASE BUB1"/>
    <property type="match status" value="1"/>
</dbReference>
<dbReference type="Gene3D" id="1.25.40.430">
    <property type="match status" value="1"/>
</dbReference>
<dbReference type="OrthoDB" id="248495at2759"/>
<dbReference type="KEGG" id="pvt:110087025"/>
<sequence length="1093" mass="121949">MADDAVSGAPLGEAAMDLPARARLFEAHIQNYSGDDPLDPWYRYLQWVEGISEAEGRENYTSHLLEQLMKTFLNEKSYQQDARFIDCCIKFASILDNPSQFFDYMYTQGIGNKSSIVYLAWAQHLGMQGDISHAITVIQKGIRNGAQPTEKLQQQYRQLQSCLPQSQISNQVGVLQPLNPQLSNQIVAKADLPFVCQNQNPADFEPQSTTCKGPQNTQQPVYVTTISKSEIVPNPSSSSVLEQKPMYAKNLLYCEGSELCFEEVRAKIYLKKAERLKRHKEWEDEDKEFMKKKQNDLIELQKLQQKLDQLSQTSSSSQKTVLPFSTHQSIPSTTMGAPCGIRTAQCWPEWAPFSAGCPQNLLNSGREPQQATRGTSALQTDGNHHQQPIFSELSRGGASALQPIESWQQRPVFGERLPGGASGLQADETHQPRSVFSEMVVGGASAPQTDENHQQESVFGDVSVRGISAGQPNESLWQQSVLASTSSALNAVSLSKAKCDLADCEKSLRRLHVSSEDLVQPPQKRVIVPHGYHHMEQHLDASHQKLQHSTEMRDASGSRNASIFCDNRHATPNTSALMQATPSKPSPTVHTKEALGFIMDVFLAPSSSGVATTMLSEGDDEEEDEFEAFCRNKGPSEAAAIKPVAPAAPPAFTIFEDENAEVHQPYPKSTETKVFGERLTVGCAVKSAEESQPTEALTGDYTVWAGHCNKTLAPSPNDSGDFLHAARFASTPFSAIPARTDQVIEDPWDDSLIRQLLSALPKPISAYSNTFEWGSNVPVLKPKAELNLGSMSFHIDFLLGEGAFAHVYQASVLDMDNTRNNRKVILKLQKPGNPWEFYIAAQLTERLKPSLRHLFIHFYSAHFFHNGSILVGELYSYGTLLNTINIYKKLTEKVMPQALALYFTIKILHMIEELHKCGIIHGDIKPDNFVFGERFLDNDTCDIDGTSHGLALIDFGQSIDMSLFPEGTVFTGECKTSGFQCIEMMTQKPWNYQTDYFGIAATVYCMLFGTYMKVRNEQGIWKPDTVFRRIPNAEVWTDFFFTLLNIQDCNHLPALGDLRSRLRDVFVSTYANKITALRNRLAVLLVENKRSRK</sequence>
<keyword evidence="12" id="KW-0808">Transferase</keyword>
<feature type="domain" description="BUB1 N-terminal" evidence="10">
    <location>
        <begin position="25"/>
        <end position="183"/>
    </location>
</feature>
<dbReference type="InterPro" id="IPR017441">
    <property type="entry name" value="Protein_kinase_ATP_BS"/>
</dbReference>
<feature type="domain" description="Protein kinase" evidence="9">
    <location>
        <begin position="793"/>
        <end position="1093"/>
    </location>
</feature>
<dbReference type="GeneID" id="110087025"/>
<dbReference type="AlphaFoldDB" id="A0A6J0UVR4"/>
<evidence type="ECO:0000313" key="12">
    <source>
        <dbReference type="RefSeq" id="XP_020664033.2"/>
    </source>
</evidence>
<dbReference type="PROSITE" id="PS50011">
    <property type="entry name" value="PROTEIN_KINASE_DOM"/>
    <property type="match status" value="1"/>
</dbReference>
<keyword evidence="8" id="KW-0175">Coiled coil</keyword>
<dbReference type="CTD" id="699"/>
<dbReference type="Gene3D" id="6.10.130.20">
    <property type="match status" value="1"/>
</dbReference>
<dbReference type="PROSITE" id="PS00108">
    <property type="entry name" value="PROTEIN_KINASE_ST"/>
    <property type="match status" value="1"/>
</dbReference>
<keyword evidence="5 7" id="KW-0067">ATP-binding</keyword>
<dbReference type="Gene3D" id="1.10.510.10">
    <property type="entry name" value="Transferase(Phosphotransferase) domain 1"/>
    <property type="match status" value="1"/>
</dbReference>
<dbReference type="InParanoid" id="A0A6J0UVR4"/>
<dbReference type="GO" id="GO:0007094">
    <property type="term" value="P:mitotic spindle assembly checkpoint signaling"/>
    <property type="evidence" value="ECO:0007669"/>
    <property type="project" value="InterPro"/>
</dbReference>
<dbReference type="GO" id="GO:0051754">
    <property type="term" value="P:meiotic sister chromatid cohesion, centromeric"/>
    <property type="evidence" value="ECO:0007669"/>
    <property type="project" value="TreeGrafter"/>
</dbReference>
<evidence type="ECO:0000259" key="9">
    <source>
        <dbReference type="PROSITE" id="PS50011"/>
    </source>
</evidence>
<evidence type="ECO:0000256" key="4">
    <source>
        <dbReference type="ARBA" id="ARBA00022838"/>
    </source>
</evidence>
<proteinExistence type="predicted"/>
<dbReference type="InterPro" id="IPR011009">
    <property type="entry name" value="Kinase-like_dom_sf"/>
</dbReference>
<evidence type="ECO:0000256" key="7">
    <source>
        <dbReference type="PROSITE-ProRule" id="PRU10141"/>
    </source>
</evidence>
<feature type="coiled-coil region" evidence="8">
    <location>
        <begin position="290"/>
        <end position="320"/>
    </location>
</feature>
<dbReference type="FunCoup" id="A0A6J0UVR4">
    <property type="interactions" value="372"/>
</dbReference>
<evidence type="ECO:0000256" key="6">
    <source>
        <dbReference type="ARBA" id="ARBA00023328"/>
    </source>
</evidence>
<dbReference type="PROSITE" id="PS51489">
    <property type="entry name" value="BUB1_N"/>
    <property type="match status" value="1"/>
</dbReference>
<keyword evidence="12" id="KW-0418">Kinase</keyword>
<accession>A0A6J0UVR4</accession>
<evidence type="ECO:0000256" key="5">
    <source>
        <dbReference type="ARBA" id="ARBA00022840"/>
    </source>
</evidence>
<keyword evidence="6" id="KW-0137">Centromere</keyword>